<evidence type="ECO:0000313" key="2">
    <source>
        <dbReference type="Proteomes" id="UP000001340"/>
    </source>
</evidence>
<organism evidence="1 2">
    <name type="scientific">Leptospira interrogans str. UI 12758</name>
    <dbReference type="NCBI Taxonomy" id="1049938"/>
    <lineage>
        <taxon>Bacteria</taxon>
        <taxon>Pseudomonadati</taxon>
        <taxon>Spirochaetota</taxon>
        <taxon>Spirochaetia</taxon>
        <taxon>Leptospirales</taxon>
        <taxon>Leptospiraceae</taxon>
        <taxon>Leptospira</taxon>
    </lineage>
</organism>
<evidence type="ECO:0000313" key="1">
    <source>
        <dbReference type="EMBL" id="EKR53378.1"/>
    </source>
</evidence>
<accession>A0A0E2D0I6</accession>
<reference evidence="1 2" key="1">
    <citation type="submission" date="2012-10" db="EMBL/GenBank/DDBJ databases">
        <authorList>
            <person name="Harkins D.M."/>
            <person name="Durkin A.S."/>
            <person name="Brinkac L.M."/>
            <person name="Haft D.H."/>
            <person name="Selengut J.D."/>
            <person name="Sanka R."/>
            <person name="DePew J."/>
            <person name="Purushe J."/>
            <person name="Chanthongthip A."/>
            <person name="Lattana O."/>
            <person name="Phetsouvanh R."/>
            <person name="Newton P.N."/>
            <person name="Vinetz J.M."/>
            <person name="Sutton G.G."/>
            <person name="Nierman W.C."/>
            <person name="Fouts D.E."/>
        </authorList>
    </citation>
    <scope>NUCLEOTIDE SEQUENCE [LARGE SCALE GENOMIC DNA]</scope>
    <source>
        <strain evidence="1 2">UI 12758</strain>
    </source>
</reference>
<dbReference type="NCBIfam" id="NF047597">
    <property type="entry name" value="LIMLP_12425_fam"/>
    <property type="match status" value="1"/>
</dbReference>
<dbReference type="Proteomes" id="UP000001340">
    <property type="component" value="Unassembled WGS sequence"/>
</dbReference>
<gene>
    <name evidence="1" type="ORF">LEP1GSC105_4829</name>
</gene>
<sequence length="195" mass="22570">MKDTLGKKMKKLHSKFRIPLFLRKEDGDLLKIENSLVKTMSELRDKELSHINLSQEFSIRLKNQLKTIQPEPENGWKRIWENVLSNRGLQFSFSGVLVFAIVFVTYNRIQSSGVENQSERTGTLSLFGQSETKSFQDIPSSGKFQSGLNEELLRQISSTSEARKTILSLRKYFFERGEIRIVEELDRILEQANNP</sequence>
<proteinExistence type="predicted"/>
<dbReference type="AlphaFoldDB" id="A0A0E2D0I6"/>
<name>A0A0E2D0I6_LEPIR</name>
<dbReference type="EMBL" id="AHNR02000065">
    <property type="protein sequence ID" value="EKR53378.1"/>
    <property type="molecule type" value="Genomic_DNA"/>
</dbReference>
<protein>
    <submittedName>
        <fullName evidence="1">Uncharacterized protein</fullName>
    </submittedName>
</protein>
<comment type="caution">
    <text evidence="1">The sequence shown here is derived from an EMBL/GenBank/DDBJ whole genome shotgun (WGS) entry which is preliminary data.</text>
</comment>